<feature type="transmembrane region" description="Helical" evidence="1">
    <location>
        <begin position="6"/>
        <end position="25"/>
    </location>
</feature>
<keyword evidence="3" id="KW-1185">Reference proteome</keyword>
<sequence>MKNLIIIIGTIILGVVIVNTMILGGGDASLKGAAKNVVEKGTNTINSLEIGGE</sequence>
<dbReference type="EMBL" id="SNXO01000003">
    <property type="protein sequence ID" value="TDP59637.1"/>
    <property type="molecule type" value="Genomic_DNA"/>
</dbReference>
<protein>
    <submittedName>
        <fullName evidence="2">Uncharacterized protein</fullName>
    </submittedName>
</protein>
<accession>A0A4R6QBW8</accession>
<comment type="caution">
    <text evidence="2">The sequence shown here is derived from an EMBL/GenBank/DDBJ whole genome shotgun (WGS) entry which is preliminary data.</text>
</comment>
<dbReference type="RefSeq" id="WP_166635327.1">
    <property type="nucleotide sequence ID" value="NZ_CALCQM010000081.1"/>
</dbReference>
<gene>
    <name evidence="2" type="ORF">EV211_10358</name>
</gene>
<dbReference type="Proteomes" id="UP000295500">
    <property type="component" value="Unassembled WGS sequence"/>
</dbReference>
<evidence type="ECO:0000256" key="1">
    <source>
        <dbReference type="SAM" id="Phobius"/>
    </source>
</evidence>
<evidence type="ECO:0000313" key="3">
    <source>
        <dbReference type="Proteomes" id="UP000295500"/>
    </source>
</evidence>
<evidence type="ECO:0000313" key="2">
    <source>
        <dbReference type="EMBL" id="TDP59637.1"/>
    </source>
</evidence>
<keyword evidence="1" id="KW-0812">Transmembrane</keyword>
<proteinExistence type="predicted"/>
<keyword evidence="1" id="KW-0472">Membrane</keyword>
<reference evidence="2 3" key="1">
    <citation type="submission" date="2019-03" db="EMBL/GenBank/DDBJ databases">
        <title>Genomic Encyclopedia of Type Strains, Phase IV (KMG-IV): sequencing the most valuable type-strain genomes for metagenomic binning, comparative biology and taxonomic classification.</title>
        <authorList>
            <person name="Goeker M."/>
        </authorList>
    </citation>
    <scope>NUCLEOTIDE SEQUENCE [LARGE SCALE GENOMIC DNA]</scope>
    <source>
        <strain evidence="2 3">DSM 28287</strain>
    </source>
</reference>
<organism evidence="2 3">
    <name type="scientific">Aminicella lysinilytica</name>
    <dbReference type="NCBI Taxonomy" id="433323"/>
    <lineage>
        <taxon>Bacteria</taxon>
        <taxon>Bacillati</taxon>
        <taxon>Bacillota</taxon>
        <taxon>Clostridia</taxon>
        <taxon>Peptostreptococcales</taxon>
        <taxon>Anaerovoracaceae</taxon>
        <taxon>Aminicella</taxon>
    </lineage>
</organism>
<keyword evidence="1" id="KW-1133">Transmembrane helix</keyword>
<name>A0A4R6QBW8_9FIRM</name>
<dbReference type="AlphaFoldDB" id="A0A4R6QBW8"/>